<comment type="similarity">
    <text evidence="2">Belongs to the DODA-type extradiol aromatic ring-opening dioxygenase family.</text>
</comment>
<dbReference type="EMBL" id="CAJOBA010047024">
    <property type="protein sequence ID" value="CAF4196400.1"/>
    <property type="molecule type" value="Genomic_DNA"/>
</dbReference>
<evidence type="ECO:0000256" key="5">
    <source>
        <dbReference type="ARBA" id="ARBA00023002"/>
    </source>
</evidence>
<evidence type="ECO:0000313" key="11">
    <source>
        <dbReference type="Proteomes" id="UP000663829"/>
    </source>
</evidence>
<dbReference type="Proteomes" id="UP000682733">
    <property type="component" value="Unassembled WGS sequence"/>
</dbReference>
<comment type="caution">
    <text evidence="8">The sequence shown here is derived from an EMBL/GenBank/DDBJ whole genome shotgun (WGS) entry which is preliminary data.</text>
</comment>
<keyword evidence="3" id="KW-0479">Metal-binding</keyword>
<keyword evidence="4" id="KW-0862">Zinc</keyword>
<dbReference type="PANTHER" id="PTHR30096:SF0">
    <property type="entry name" value="4,5-DOPA DIOXYGENASE EXTRADIOL-LIKE PROTEIN"/>
    <property type="match status" value="1"/>
</dbReference>
<dbReference type="EMBL" id="CAJOBC010084269">
    <property type="protein sequence ID" value="CAF4314557.1"/>
    <property type="molecule type" value="Genomic_DNA"/>
</dbReference>
<dbReference type="GO" id="GO:0008198">
    <property type="term" value="F:ferrous iron binding"/>
    <property type="evidence" value="ECO:0007669"/>
    <property type="project" value="InterPro"/>
</dbReference>
<evidence type="ECO:0000313" key="7">
    <source>
        <dbReference type="EMBL" id="CAF1388524.1"/>
    </source>
</evidence>
<evidence type="ECO:0000256" key="4">
    <source>
        <dbReference type="ARBA" id="ARBA00022833"/>
    </source>
</evidence>
<dbReference type="GO" id="GO:0016702">
    <property type="term" value="F:oxidoreductase activity, acting on single donors with incorporation of molecular oxygen, incorporation of two atoms of oxygen"/>
    <property type="evidence" value="ECO:0007669"/>
    <property type="project" value="UniProtKB-ARBA"/>
</dbReference>
<dbReference type="InterPro" id="IPR004183">
    <property type="entry name" value="Xdiol_dOase_suB"/>
</dbReference>
<proteinExistence type="inferred from homology"/>
<name>A0A815NUT3_9BILA</name>
<gene>
    <name evidence="8" type="ORF">GPM918_LOCUS34238</name>
    <name evidence="7" type="ORF">OVA965_LOCUS32458</name>
    <name evidence="10" type="ORF">SRO942_LOCUS34937</name>
    <name evidence="9" type="ORF">TMI583_LOCUS33317</name>
</gene>
<evidence type="ECO:0000256" key="3">
    <source>
        <dbReference type="ARBA" id="ARBA00022723"/>
    </source>
</evidence>
<evidence type="ECO:0000256" key="1">
    <source>
        <dbReference type="ARBA" id="ARBA00001947"/>
    </source>
</evidence>
<comment type="cofactor">
    <cofactor evidence="1">
        <name>Zn(2+)</name>
        <dbReference type="ChEBI" id="CHEBI:29105"/>
    </cofactor>
</comment>
<evidence type="ECO:0000313" key="9">
    <source>
        <dbReference type="EMBL" id="CAF4196400.1"/>
    </source>
</evidence>
<keyword evidence="11" id="KW-1185">Reference proteome</keyword>
<protein>
    <recommendedName>
        <fullName evidence="6">Extradiol ring-cleavage dioxygenase class III enzyme subunit B domain-containing protein</fullName>
    </recommendedName>
</protein>
<keyword evidence="5" id="KW-0560">Oxidoreductase</keyword>
<evidence type="ECO:0000313" key="8">
    <source>
        <dbReference type="EMBL" id="CAF1437176.1"/>
    </source>
</evidence>
<evidence type="ECO:0000313" key="10">
    <source>
        <dbReference type="EMBL" id="CAF4314557.1"/>
    </source>
</evidence>
<feature type="domain" description="Extradiol ring-cleavage dioxygenase class III enzyme subunit B" evidence="6">
    <location>
        <begin position="48"/>
        <end position="271"/>
    </location>
</feature>
<dbReference type="EMBL" id="CAJNOK010025318">
    <property type="protein sequence ID" value="CAF1388524.1"/>
    <property type="molecule type" value="Genomic_DNA"/>
</dbReference>
<organism evidence="8 11">
    <name type="scientific">Didymodactylos carnosus</name>
    <dbReference type="NCBI Taxonomy" id="1234261"/>
    <lineage>
        <taxon>Eukaryota</taxon>
        <taxon>Metazoa</taxon>
        <taxon>Spiralia</taxon>
        <taxon>Gnathifera</taxon>
        <taxon>Rotifera</taxon>
        <taxon>Eurotatoria</taxon>
        <taxon>Bdelloidea</taxon>
        <taxon>Philodinida</taxon>
        <taxon>Philodinidae</taxon>
        <taxon>Didymodactylos</taxon>
    </lineage>
</organism>
<dbReference type="GO" id="GO:0008270">
    <property type="term" value="F:zinc ion binding"/>
    <property type="evidence" value="ECO:0007669"/>
    <property type="project" value="InterPro"/>
</dbReference>
<dbReference type="EMBL" id="CAJNOQ010018828">
    <property type="protein sequence ID" value="CAF1437176.1"/>
    <property type="molecule type" value="Genomic_DNA"/>
</dbReference>
<dbReference type="Proteomes" id="UP000663829">
    <property type="component" value="Unassembled WGS sequence"/>
</dbReference>
<dbReference type="AlphaFoldDB" id="A0A815NUT3"/>
<dbReference type="Pfam" id="PF02900">
    <property type="entry name" value="LigB"/>
    <property type="match status" value="1"/>
</dbReference>
<dbReference type="PANTHER" id="PTHR30096">
    <property type="entry name" value="4,5-DOPA DIOXYGENASE EXTRADIOL-LIKE PROTEIN"/>
    <property type="match status" value="1"/>
</dbReference>
<dbReference type="Proteomes" id="UP000681722">
    <property type="component" value="Unassembled WGS sequence"/>
</dbReference>
<evidence type="ECO:0000256" key="2">
    <source>
        <dbReference type="ARBA" id="ARBA00007581"/>
    </source>
</evidence>
<reference evidence="8" key="1">
    <citation type="submission" date="2021-02" db="EMBL/GenBank/DDBJ databases">
        <authorList>
            <person name="Nowell W R."/>
        </authorList>
    </citation>
    <scope>NUCLEOTIDE SEQUENCE</scope>
</reference>
<dbReference type="Gene3D" id="3.40.830.10">
    <property type="entry name" value="LigB-like"/>
    <property type="match status" value="1"/>
</dbReference>
<dbReference type="CDD" id="cd07363">
    <property type="entry name" value="45_DOPA_Dioxygenase"/>
    <property type="match status" value="1"/>
</dbReference>
<accession>A0A815NUT3</accession>
<dbReference type="SUPFAM" id="SSF53213">
    <property type="entry name" value="LigB-like"/>
    <property type="match status" value="1"/>
</dbReference>
<dbReference type="Proteomes" id="UP000677228">
    <property type="component" value="Unassembled WGS sequence"/>
</dbReference>
<dbReference type="PIRSF" id="PIRSF006157">
    <property type="entry name" value="Doxgns_DODA"/>
    <property type="match status" value="1"/>
</dbReference>
<sequence length="293" mass="32763">MSIQNAEYNPTFATLSKKLPTVYLSHGGGPVFHMEEYEMPMLKDITKHTKTVDWYRQLSKQLGLDKPETKPSAIVLISAHWESNQAVRITSRADYPDLLYDYGGFPAHTYELKYHVAGSPQLSKQIQSLLTTAGIPCRLDTERNFDHGVFVPMKLIYPDADIPIVQISLLVGLSPSMHLAIGKALAPLRQQNVLIIGSGSTTHGFNNVNRQKAREFVDTLTSLLTQLSYEEREKSLLEWDKVLPYAKRFHAREEHLIPLHVVVGAASDGKGTMLYDYLGGTDGTLALTSYKFG</sequence>
<dbReference type="InterPro" id="IPR014436">
    <property type="entry name" value="Extradiol_dOase_DODA"/>
</dbReference>
<evidence type="ECO:0000259" key="6">
    <source>
        <dbReference type="Pfam" id="PF02900"/>
    </source>
</evidence>
<dbReference type="OrthoDB" id="7396853at2759"/>